<sequence length="4781" mass="548207">MVLSVLLPWENNTLLQPDRAACHCRALREAKSILHLQHRHSSESVEEGQAALKAWCLSRPLMRHPNALKTQNVSNAKTTRGSDVPKLLKRRGAINTSTRAENGVRGFVPVIAKRGPSILALEEERCRYRSAALLSFSEQREEEEEGPLQPKPDMRFGRSDWQKPHQKLKEEREAKRAQLDGRHDYIISIVSSCIGLEKSEVEDAILEGTQIQRIEQFFAVDGRPHLMLYYQDIEPVEPAAASSANRRKKAKVFVTEGTDVALIGICVFFTRANTSKPITSENIHRDVNFNMLEATGVGLLKSVEQLLSRIYIPALRNMNDGWGEPGDPEAQAVKQDFISSLDSFVSVLAGAQECLQEKVNLKECDTFELKTLKGPSDYIAAANSTEALERIEACMKTWIKQIEQVLAESDQLRKEADDLGPRAELDHWKKRMSRFHYLLDQLKSSDVKAVLGVLIIAKSKLIKVWRELDIRITDAANEAKDNVKYLNTLEKFCDPLYNSNPVSMVEAIPGLINAIRMIHGVSRYYNTSEKITSLFVKVTNQMITACKAYITKNGSANIWDQHQDVVSEKLKAAVRLNQEYQKNFQKTKKQLEKKPDERQFDFSEMYIFGKFDTFQRRLNKILDMFNTITTYNALQDSKIEGLETMATSFQTADMQTKWENQLKTFMDNTFDKIQNTERALSVLKKFERLGIPDLGISEKYQQILLNFGRDIEMVSRMYNKEKADPPIGRDLPPVAGRIMWAQQLYRRIEEPMDLFKLQPGLLSIPEAKRIIRDYNRLAKVLLEFQVVCHQSWMSQIEVVKMGLRASLLVRSPETGELYVNYDPEIRTQIRETDCMMRMGLEIPPLASILQLKKDIFKKNYDKLQLMVAENTRVRSKIQPAFEQLLMPHVAKVDKAILPGLTTLNWTSLNIEKYLDRITAALDELDLLLHRVNDMVEFRIDAVLYEMSTTTLCVIPEDEPCTCEEFVNTTKELCIKGAQTLHTKSSLVEEAANELINMLLEFEQKEEGENNREESRTESKVEQMDSDGEEESKHEGHLLSHITTAPSIGPSSPMMRRKKKRDLMEVMEEEAQELLSHFNHQNVDALLRLTRNTLETLRKRIQASSLLHYLAETESPIRPKGCVPQPIFRVGVCLAIPNIIMVPALDEVQQALNRAVDCVVSVSKGVGQWSKERISKRKMSERRMVALKQNSHESESEDGESTYRSFAGSMSDISASAQQVLPFQVKNYNKSISENKEIVKLVSVLSTSINSTKKEVINALDRFSLFHHIWKKDREETILKFIQANPLLSEFESQILYYRDLELEINIEPEFILVGALALFTADLKLALTTETKSWIVDFGHHCNRKYRMEMEQIFAFVDEASKKLNRQIKDLDDIRITMATLKEIRENQISIDFQVGPIEESYSMLHKYGLLVAKEEAEKVDTLRYTWEKLLARSTEVQNELVALQPNFRGELIRNVQTFVEDCQHFYHDYERNHFDNLFRKYITYTGGEELFGLPVTQHPQLLEIRKQLTLLQKLYGLYNSVIDTVNGYYDISWADIHIERINNELLDFQTRCRKLPRGLKEWQAFMDLKKTIDEFSECCPLLELMTNKAMMTRHWKRITEVTGHTFEVETDNFKLRNIMEAPLLKYKEEIEDICISAVKERDIEQKLKQVIAEWDNKTFTFANFKTRGELLLRGDSTSEIIANMEDSLMMLGSLMSNRYNTPFKAQIQKWVQNLSNTTDIIENWMTVQNLWIYLEAVFVGGDIAKQLPKEAKRFSNIDKSWVKIMTRAHEMPNVVQSCVGDETMGQLLPHLLEQLEMCQKSLTGYLEKKRLLFPRFFFVSDPALLEILGQASDSHTIQAHLLNIFDNIKSVRFHDKIYDKILSISSREGETVELDRPVIAEGNVEVWLNALLKESQRSLHLIIRQAAIAIQDSAFELIEFLDSFAAQVGLLGVQMMWTRDSEDALTNARYDRRIMAKTNQFFLELLNTLIDMTTKDLGTVERTKYETLITIHVHQRDIFDDLCRLHIKSPTDFEWLKQCRFYFNEDSDKMMINITDVGFIYQNEFLGCTDRLVITPLTDRCYITLAQALGMSMGGAPAGPAGTGKTETTKDMGRCLGKYVVVFNCSDQMDFRGLGRIFKGLAQSGSWGCFDEFNRIDLPVLSVAAQQIATVLTCKKERRKTFIFTDGDNVGMNPEFGIFLTMNPGYAGRQELPENLKINFRSVAMMVPDRQIIIRVKLASCGFIDNIELARKFFTLYKLCEEQLSKQVHYDFGLRNILSVLRTLGAAKRANPNDTESTIVMRVLRDMNLSKLIDEDEPLFLSLIEDLFPGIQLDKAGYPDLEAAIDKQVGKKVTEAGLINHPAWRLKIIQLYETQRVRHGMMALGPSGAGKTTCIHTLMKAMTDCGQPHREMRMNPKAITAPQMFGRLDVATNDWTDGIFSTLWRKTLRAKKGEHIWIVLDGPVDAIWIENLNSVLDDNRTLTLANGDRIPMAPTCKIVFEPHNIDNASPATVSRNGMVFMSSSVLNWSPILELFRFSVQSLQYKMEMLEAFFIMQCINMLQGLIQPKVVPSRFEIGKENVISFDGVFDDVTHQEQGGELSREHMERLYLFALMWSVGALLELDDRSKLENWLRRHDTIRLDLPDIPPHSEDTMFDFYVTNDGQWVHWNSRVEEYIYPPDFTPEYSSILVPNVDNVRTDFLIQTIAKQGKAVLLIGEQGTAKTVITKGYMSKYDPESHTAKSLNFSSATTPLMFQRSVESYVDKRMGSTYGPPAGKKMSIFIDDINMPVINEWGDQVTNEIVRQLMEQNGFYNLEKPGEFTGIVDIQFLAAMIHPGGGRNDIPQRLKRQFSIFNCTLPSNASIDKIFGVIGTGHYCSCRGFSEDVRNMVVRLVPLTRRLWQMTKVKMLPTPANFHYIFNLRDLSRIWQGMLTVTAEVVNLPEVLLRLWKHECKRVIADRFTAPEDVAWFDCTLAKLVEDELGVKERVIVDDGVDAYFVDFLRDAPEATGEEPEETDFDMPKVYESIKSYDSLMDRLNLFLNHYNESIRGAGMDMVFFRDAMIHLVKISRIIRTPRGNALLVGVGGSGKQSLTRLASFIAGYKTFQITLTRSYNTANLMEDLKGLYRTAGQQGKGISFIFTDNEIKDESFLEYMNNVLSSGEVSNLFARDEMDEILSDLIPVMKREFPRRPPTNENLHEYFMSRVRQNLHVVLCFSPVGEKFRNRALKFPALISGCTMDWFSRWPKDALIAVSEHFLSTYDIDCTPEVKSEVVQCMGSFQDGVAEKCADYFQRYRRSTHVTPKSYLSFIHDYKAIYKEKHSEVQTLADRMNTGLQKLKEASESVAALSKELEVKEKELQIANQKADMVLKEVTVKAQAAEKVKVEVQKVKDKAQAIVDSISADKAMAKEKLEAAKPALEEAEAALQTIKPADIATVRTLGRPPHLIMRIMDCVLLLFQRKVNTVKMDHEKNCIMPSWQESLKLMTAGNFLGSLQQFPKDSINEEVVELLTPYFDMGDYNIETAKRVCGNVAGLCSWTKAMASFFSINKEVLPLKANLAVQENKLAIANADLQTAQAELDAKQAELDVVRAEYEKAMTEKQTLLEDAERCRHKMQTASSLISGLAGEKERWTQLSKEFAAQTKRLVGDVLLATAFLSYSGPFNQEFRNLLLTDWQREMKSRQIPFRTNLNLTEMLIDAPTVSEWNLQGLPNDDLSIQNGIIVTKAARFPLLVDPQTQGKMWIKNRESKNELQITSLNHKYFRNHLEDSLSLGRPLLIEDVGEELDPALDNVLEKNFIKTGSTHKVKVGDKEVDVMKGFRLYVTTKLPNPAYTPEISARTSIIDFTVTMRGLEDQLLGRVILTEKQELEKERTDLLEDVTANKRKIKELEDNLLFRLTSTQGSLVDDESLITVLGNTKQTAEEVTQKLQIAAETEIQINAAREEYRPVATRGSILYFLITEMSMVNVMYQTSLRQFLRLFDLSLAKSTKSPITSKRIANIIEYMTFEVHKYAARGLYEEHKFLFTLLLTLKIDMQSNRVKHEEFLTLIKGGASLDLKACPPKPAKWILDITWLNLVELSKLWQFSDILDQIGRHEKQWKSWFDREAPEEEQIPNAYDQALDCFRRLLLIRSWCPDRTIAQARKYIMESMGERYAEGVILDLEKTWEESDPRTPLICFLSMGSDPTDSIIALGRRQKIETRYVSMGQGQEVHARKLLQNTMANGGWALLQNCHLGLDFMDELMDTITETDSVHNSFRLWITTEVHRHFPITLLQMSIKFTNEPPQGLKAGLKRTYGGISQDLLDVSNMVQWRPMLYSVAFLHSTVQERRKYGPLGWNIPYEFNQADFNATIQFVQNHLDDVDIKKGVSWSTVRYMIGEIQYGGRVTDDYDKRLLNTFAKVWFHENMFSPDFHFYKGYSVPRCTSLEQYLQYIQSRNLYQKAVETLFMDFAHCVAMKWKLVVKGKQPLTDMPARKNIKVTDEPLGLPTYDTPEVFGLHPNADITYQSKLAKDVLDTILSIQPKDSSSGGGETREAIVGRLANDMLEKLPSDFIPFEVRERLMKMGPLQPMNIFLRQEIDRMQRVIELVRNTLSDLKLAIDGTIIMSENLRDALDCMYDARIPERWKKASWASTTLGFWFTELLERNRQFHSWIFEGRPDCFWMTGFFNPQGFLTAMRQEITRANKGWALDRMVLCNEVTKWMKDDITQPPAEGVYVYGLYLEGAGWDRRNCKLIDSKPKVLFEMMPVIRMYAENNGVKDARLYSCPIYKKPVRTDLNYIAAVDLRTNSPPENWILRGVALLCDVK</sequence>
<evidence type="ECO:0000256" key="9">
    <source>
        <dbReference type="ARBA" id="ARBA00023054"/>
    </source>
</evidence>
<feature type="region of interest" description="Disordered" evidence="15">
    <location>
        <begin position="138"/>
        <end position="166"/>
    </location>
</feature>
<keyword evidence="9 14" id="KW-0175">Coiled coil</keyword>
<dbReference type="InterPro" id="IPR004273">
    <property type="entry name" value="Dynein_heavy_D6_P-loop"/>
</dbReference>
<dbReference type="Gene3D" id="3.10.490.20">
    <property type="match status" value="1"/>
</dbReference>
<dbReference type="FunFam" id="3.40.50.300:FF:001221">
    <property type="entry name" value="Axonemal dynein heavy chain 8"/>
    <property type="match status" value="1"/>
</dbReference>
<dbReference type="Pfam" id="PF25007">
    <property type="entry name" value="DYH2-5-8_CC"/>
    <property type="match status" value="1"/>
</dbReference>
<name>A0A5A9N1V3_9TELE</name>
<dbReference type="InterPro" id="IPR035706">
    <property type="entry name" value="AAA_9"/>
</dbReference>
<dbReference type="InterPro" id="IPR042219">
    <property type="entry name" value="AAA_lid_11_sf"/>
</dbReference>
<dbReference type="InterPro" id="IPR003593">
    <property type="entry name" value="AAA+_ATPase"/>
</dbReference>
<accession>A0A5A9N1V3</accession>
<dbReference type="FunFam" id="1.10.8.720:FF:000004">
    <property type="entry name" value="Dynein heavy chain 5, axonemal"/>
    <property type="match status" value="1"/>
</dbReference>
<dbReference type="FunFam" id="1.10.8.710:FF:000003">
    <property type="entry name" value="Dynein axonemal heavy chain 5"/>
    <property type="match status" value="1"/>
</dbReference>
<evidence type="ECO:0000313" key="18">
    <source>
        <dbReference type="Proteomes" id="UP000324632"/>
    </source>
</evidence>
<dbReference type="Gene3D" id="1.10.287.2620">
    <property type="match status" value="1"/>
</dbReference>
<evidence type="ECO:0000256" key="8">
    <source>
        <dbReference type="ARBA" id="ARBA00023017"/>
    </source>
</evidence>
<dbReference type="Pfam" id="PF12781">
    <property type="entry name" value="AAA_9"/>
    <property type="match status" value="1"/>
</dbReference>
<feature type="coiled-coil region" evidence="14">
    <location>
        <begin position="3317"/>
        <end position="3351"/>
    </location>
</feature>
<dbReference type="Gene3D" id="1.20.140.100">
    <property type="entry name" value="Dynein heavy chain, N-terminal domain 2"/>
    <property type="match status" value="1"/>
</dbReference>
<feature type="compositionally biased region" description="Basic and acidic residues" evidence="15">
    <location>
        <begin position="1001"/>
        <end position="1022"/>
    </location>
</feature>
<dbReference type="InterPro" id="IPR024743">
    <property type="entry name" value="Dynein_HC_stalk"/>
</dbReference>
<evidence type="ECO:0000256" key="1">
    <source>
        <dbReference type="ARBA" id="ARBA00004430"/>
    </source>
</evidence>
<feature type="compositionally biased region" description="Polar residues" evidence="15">
    <location>
        <begin position="1040"/>
        <end position="1049"/>
    </location>
</feature>
<dbReference type="GO" id="GO:0007018">
    <property type="term" value="P:microtubule-based movement"/>
    <property type="evidence" value="ECO:0007669"/>
    <property type="project" value="InterPro"/>
</dbReference>
<dbReference type="Pfam" id="PF12774">
    <property type="entry name" value="AAA_6"/>
    <property type="match status" value="1"/>
</dbReference>
<dbReference type="FunFam" id="1.20.1270.280:FF:000002">
    <property type="entry name" value="Dynein heavy chain 5, axonemal"/>
    <property type="match status" value="1"/>
</dbReference>
<dbReference type="InterPro" id="IPR043160">
    <property type="entry name" value="Dynein_C_barrel"/>
</dbReference>
<dbReference type="FunFam" id="3.10.490.20:FF:000003">
    <property type="entry name" value="Dynein heavy chain 5, axonemal"/>
    <property type="match status" value="1"/>
</dbReference>
<dbReference type="Gene3D" id="1.20.58.1120">
    <property type="match status" value="1"/>
</dbReference>
<keyword evidence="18" id="KW-1185">Reference proteome</keyword>
<dbReference type="Pfam" id="PF17857">
    <property type="entry name" value="AAA_lid_1"/>
    <property type="match status" value="1"/>
</dbReference>
<dbReference type="Pfam" id="PF08385">
    <property type="entry name" value="DHC_N1"/>
    <property type="match status" value="2"/>
</dbReference>
<dbReference type="InterPro" id="IPR041228">
    <property type="entry name" value="Dynein_C"/>
</dbReference>
<dbReference type="FunFam" id="1.20.920.30:FF:000004">
    <property type="entry name" value="Dynein axonemal heavy chain 5"/>
    <property type="match status" value="1"/>
</dbReference>
<gene>
    <name evidence="17" type="ORF">E1301_Tti013288</name>
</gene>
<dbReference type="FunFam" id="3.40.50.300:FF:000044">
    <property type="entry name" value="Dynein heavy chain 5, axonemal"/>
    <property type="match status" value="1"/>
</dbReference>
<dbReference type="Gene3D" id="1.20.920.20">
    <property type="match status" value="1"/>
</dbReference>
<dbReference type="SUPFAM" id="SSF52540">
    <property type="entry name" value="P-loop containing nucleoside triphosphate hydrolases"/>
    <property type="match status" value="4"/>
</dbReference>
<dbReference type="GO" id="GO:0051959">
    <property type="term" value="F:dynein light intermediate chain binding"/>
    <property type="evidence" value="ECO:0007669"/>
    <property type="project" value="InterPro"/>
</dbReference>
<feature type="coiled-coil region" evidence="14">
    <location>
        <begin position="3537"/>
        <end position="3585"/>
    </location>
</feature>
<dbReference type="InterPro" id="IPR027417">
    <property type="entry name" value="P-loop_NTPase"/>
</dbReference>
<dbReference type="InterPro" id="IPR026983">
    <property type="entry name" value="DHC"/>
</dbReference>
<dbReference type="SMART" id="SM00382">
    <property type="entry name" value="AAA"/>
    <property type="match status" value="3"/>
</dbReference>
<comment type="caution">
    <text evidence="17">The sequence shown here is derived from an EMBL/GenBank/DDBJ whole genome shotgun (WGS) entry which is preliminary data.</text>
</comment>
<dbReference type="InterPro" id="IPR013602">
    <property type="entry name" value="Dynein_heavy_linker"/>
</dbReference>
<dbReference type="InterPro" id="IPR042228">
    <property type="entry name" value="Dynein_linker_3"/>
</dbReference>
<dbReference type="Gene3D" id="1.20.1270.280">
    <property type="match status" value="1"/>
</dbReference>
<dbReference type="Proteomes" id="UP000324632">
    <property type="component" value="Chromosome 24"/>
</dbReference>
<dbReference type="FunFam" id="3.40.50.300:FF:002141">
    <property type="entry name" value="Dynein heavy chain"/>
    <property type="match status" value="1"/>
</dbReference>
<dbReference type="Pfam" id="PF18199">
    <property type="entry name" value="Dynein_C"/>
    <property type="match status" value="1"/>
</dbReference>
<dbReference type="InterPro" id="IPR013594">
    <property type="entry name" value="Dynein_heavy_tail"/>
</dbReference>
<dbReference type="PANTHER" id="PTHR46532:SF13">
    <property type="entry name" value="CYTOPLASMIC DYNEIN 1 HEAVY CHAIN 1"/>
    <property type="match status" value="1"/>
</dbReference>
<evidence type="ECO:0000256" key="3">
    <source>
        <dbReference type="ARBA" id="ARBA00022490"/>
    </source>
</evidence>
<dbReference type="FunFam" id="1.20.140.100:FF:000003">
    <property type="entry name" value="Dynein, axonemal, heavy chain 5"/>
    <property type="match status" value="1"/>
</dbReference>
<evidence type="ECO:0000256" key="5">
    <source>
        <dbReference type="ARBA" id="ARBA00022737"/>
    </source>
</evidence>
<dbReference type="Pfam" id="PF03028">
    <property type="entry name" value="Dynein_heavy"/>
    <property type="match status" value="1"/>
</dbReference>
<keyword evidence="10" id="KW-0969">Cilium</keyword>
<organism evidence="17 18">
    <name type="scientific">Triplophysa tibetana</name>
    <dbReference type="NCBI Taxonomy" id="1572043"/>
    <lineage>
        <taxon>Eukaryota</taxon>
        <taxon>Metazoa</taxon>
        <taxon>Chordata</taxon>
        <taxon>Craniata</taxon>
        <taxon>Vertebrata</taxon>
        <taxon>Euteleostomi</taxon>
        <taxon>Actinopterygii</taxon>
        <taxon>Neopterygii</taxon>
        <taxon>Teleostei</taxon>
        <taxon>Ostariophysi</taxon>
        <taxon>Cypriniformes</taxon>
        <taxon>Nemacheilidae</taxon>
        <taxon>Triplophysa</taxon>
    </lineage>
</organism>
<evidence type="ECO:0000256" key="6">
    <source>
        <dbReference type="ARBA" id="ARBA00022741"/>
    </source>
</evidence>
<dbReference type="Pfam" id="PF12777">
    <property type="entry name" value="MT"/>
    <property type="match status" value="1"/>
</dbReference>
<dbReference type="Gene3D" id="1.10.8.720">
    <property type="entry name" value="Region D6 of dynein motor"/>
    <property type="match status" value="1"/>
</dbReference>
<proteinExistence type="inferred from homology"/>
<dbReference type="InterPro" id="IPR042222">
    <property type="entry name" value="Dynein_2_N"/>
</dbReference>
<dbReference type="Pfam" id="PF12780">
    <property type="entry name" value="AAA_8"/>
    <property type="match status" value="1"/>
</dbReference>
<dbReference type="FunFam" id="1.20.58.1120:FF:000004">
    <property type="entry name" value="Dynein axonemal heavy chain 5"/>
    <property type="match status" value="1"/>
</dbReference>
<evidence type="ECO:0000256" key="15">
    <source>
        <dbReference type="SAM" id="MobiDB-lite"/>
    </source>
</evidence>
<evidence type="ECO:0000256" key="4">
    <source>
        <dbReference type="ARBA" id="ARBA00022701"/>
    </source>
</evidence>
<evidence type="ECO:0000256" key="14">
    <source>
        <dbReference type="SAM" id="Coils"/>
    </source>
</evidence>
<dbReference type="FunFam" id="1.10.472.130:FF:000004">
    <property type="entry name" value="Dynein axonemal heavy chain 8"/>
    <property type="match status" value="1"/>
</dbReference>
<feature type="coiled-coil region" evidence="14">
    <location>
        <begin position="3843"/>
        <end position="3870"/>
    </location>
</feature>
<feature type="domain" description="AAA+ ATPase" evidence="16">
    <location>
        <begin position="2358"/>
        <end position="2487"/>
    </location>
</feature>
<evidence type="ECO:0000256" key="12">
    <source>
        <dbReference type="ARBA" id="ARBA00023212"/>
    </source>
</evidence>
<dbReference type="EMBL" id="SOYY01000024">
    <property type="protein sequence ID" value="KAA0702949.1"/>
    <property type="molecule type" value="Genomic_DNA"/>
</dbReference>
<evidence type="ECO:0000259" key="16">
    <source>
        <dbReference type="SMART" id="SM00382"/>
    </source>
</evidence>
<reference evidence="17 18" key="1">
    <citation type="journal article" date="2019" name="Mol. Ecol. Resour.">
        <title>Chromosome-level genome assembly of Triplophysa tibetana, a fish adapted to the harsh high-altitude environment of the Tibetan Plateau.</title>
        <authorList>
            <person name="Yang X."/>
            <person name="Liu H."/>
            <person name="Ma Z."/>
            <person name="Zou Y."/>
            <person name="Zou M."/>
            <person name="Mao Y."/>
            <person name="Li X."/>
            <person name="Wang H."/>
            <person name="Chen T."/>
            <person name="Wang W."/>
            <person name="Yang R."/>
        </authorList>
    </citation>
    <scope>NUCLEOTIDE SEQUENCE [LARGE SCALE GENOMIC DNA]</scope>
    <source>
        <strain evidence="17">TTIB1903HZAU</strain>
        <tissue evidence="17">Muscle</tissue>
    </source>
</reference>
<feature type="domain" description="AAA+ ATPase" evidence="16">
    <location>
        <begin position="2689"/>
        <end position="2887"/>
    </location>
</feature>
<dbReference type="FunFam" id="3.20.180.20:FF:000001">
    <property type="entry name" value="Dynein axonemal heavy chain 5"/>
    <property type="match status" value="1"/>
</dbReference>
<keyword evidence="11" id="KW-0505">Motor protein</keyword>
<dbReference type="Gene3D" id="1.20.920.30">
    <property type="match status" value="1"/>
</dbReference>
<evidence type="ECO:0000256" key="13">
    <source>
        <dbReference type="ARBA" id="ARBA00023273"/>
    </source>
</evidence>
<dbReference type="GO" id="GO:0005524">
    <property type="term" value="F:ATP binding"/>
    <property type="evidence" value="ECO:0007669"/>
    <property type="project" value="UniProtKB-KW"/>
</dbReference>
<dbReference type="InterPro" id="IPR041658">
    <property type="entry name" value="AAA_lid_11"/>
</dbReference>
<keyword evidence="6" id="KW-0547">Nucleotide-binding</keyword>
<evidence type="ECO:0000256" key="10">
    <source>
        <dbReference type="ARBA" id="ARBA00023069"/>
    </source>
</evidence>
<dbReference type="Pfam" id="PF12775">
    <property type="entry name" value="AAA_7"/>
    <property type="match status" value="1"/>
</dbReference>
<dbReference type="FunFam" id="1.10.287.2620:FF:000003">
    <property type="entry name" value="Dynein, axonemal, heavy chain 5"/>
    <property type="match status" value="1"/>
</dbReference>
<dbReference type="FunFam" id="3.40.50.300:FF:000049">
    <property type="entry name" value="Dynein, axonemal, heavy chain 5"/>
    <property type="match status" value="1"/>
</dbReference>
<dbReference type="Gene3D" id="3.20.180.20">
    <property type="entry name" value="Dynein heavy chain, N-terminal domain 2"/>
    <property type="match status" value="1"/>
</dbReference>
<keyword evidence="5" id="KW-0677">Repeat</keyword>
<dbReference type="InterPro" id="IPR056759">
    <property type="entry name" value="DYH2-5-8_CC"/>
</dbReference>
<keyword evidence="7" id="KW-0067">ATP-binding</keyword>
<dbReference type="InterPro" id="IPR035699">
    <property type="entry name" value="AAA_6"/>
</dbReference>
<dbReference type="Gene3D" id="6.10.140.1060">
    <property type="match status" value="1"/>
</dbReference>
<evidence type="ECO:0000313" key="17">
    <source>
        <dbReference type="EMBL" id="KAA0702949.1"/>
    </source>
</evidence>
<evidence type="ECO:0000256" key="7">
    <source>
        <dbReference type="ARBA" id="ARBA00022840"/>
    </source>
</evidence>
<dbReference type="FunFam" id="1.10.8.1220:FF:000001">
    <property type="entry name" value="Dynein axonemal heavy chain 5"/>
    <property type="match status" value="1"/>
</dbReference>
<dbReference type="Gene3D" id="1.10.472.130">
    <property type="match status" value="1"/>
</dbReference>
<dbReference type="InterPro" id="IPR043157">
    <property type="entry name" value="Dynein_AAA1S"/>
</dbReference>
<keyword evidence="12" id="KW-0206">Cytoskeleton</keyword>
<feature type="compositionally biased region" description="Basic and acidic residues" evidence="15">
    <location>
        <begin position="152"/>
        <end position="166"/>
    </location>
</feature>
<comment type="similarity">
    <text evidence="2">Belongs to the dynein heavy chain family.</text>
</comment>
<feature type="domain" description="AAA+ ATPase" evidence="16">
    <location>
        <begin position="2075"/>
        <end position="2211"/>
    </location>
</feature>
<dbReference type="FunFam" id="3.40.50.300:FF:000543">
    <property type="entry name" value="Dynein axonemal heavy chain 5"/>
    <property type="match status" value="1"/>
</dbReference>
<dbReference type="InterPro" id="IPR041466">
    <property type="entry name" value="Dynein_AAA5_ext"/>
</dbReference>
<evidence type="ECO:0000256" key="2">
    <source>
        <dbReference type="ARBA" id="ARBA00008887"/>
    </source>
</evidence>
<keyword evidence="13" id="KW-0966">Cell projection</keyword>
<dbReference type="Pfam" id="PF18198">
    <property type="entry name" value="AAA_lid_11"/>
    <property type="match status" value="1"/>
</dbReference>
<comment type="subcellular location">
    <subcellularLocation>
        <location evidence="1">Cytoplasm</location>
        <location evidence="1">Cytoskeleton</location>
        <location evidence="1">Cilium axoneme</location>
    </subcellularLocation>
</comment>
<feature type="region of interest" description="Disordered" evidence="15">
    <location>
        <begin position="1000"/>
        <end position="1054"/>
    </location>
</feature>
<evidence type="ECO:0000256" key="11">
    <source>
        <dbReference type="ARBA" id="ARBA00023175"/>
    </source>
</evidence>
<dbReference type="Pfam" id="PF17852">
    <property type="entry name" value="Dynein_AAA_lid"/>
    <property type="match status" value="1"/>
</dbReference>
<dbReference type="InterPro" id="IPR041589">
    <property type="entry name" value="DNAH3_AAA_lid_1"/>
</dbReference>
<dbReference type="GO" id="GO:0097729">
    <property type="term" value="C:9+2 motile cilium"/>
    <property type="evidence" value="ECO:0007669"/>
    <property type="project" value="UniProtKB-ARBA"/>
</dbReference>
<dbReference type="InterPro" id="IPR024317">
    <property type="entry name" value="Dynein_heavy_chain_D4_dom"/>
</dbReference>
<protein>
    <submittedName>
        <fullName evidence="17">Dynein heavy chain 5, axonemal</fullName>
    </submittedName>
</protein>
<dbReference type="GO" id="GO:0005858">
    <property type="term" value="C:axonemal dynein complex"/>
    <property type="evidence" value="ECO:0007669"/>
    <property type="project" value="TreeGrafter"/>
</dbReference>
<dbReference type="GO" id="GO:0045505">
    <property type="term" value="F:dynein intermediate chain binding"/>
    <property type="evidence" value="ECO:0007669"/>
    <property type="project" value="InterPro"/>
</dbReference>
<dbReference type="GO" id="GO:0005874">
    <property type="term" value="C:microtubule"/>
    <property type="evidence" value="ECO:0007669"/>
    <property type="project" value="UniProtKB-KW"/>
</dbReference>
<dbReference type="Gene3D" id="1.10.8.1220">
    <property type="match status" value="1"/>
</dbReference>
<keyword evidence="4" id="KW-0493">Microtubule</keyword>
<keyword evidence="8" id="KW-0243">Dynein</keyword>
<dbReference type="Gene3D" id="3.40.50.300">
    <property type="entry name" value="P-loop containing nucleotide triphosphate hydrolases"/>
    <property type="match status" value="5"/>
</dbReference>
<dbReference type="GO" id="GO:0008569">
    <property type="term" value="F:minus-end-directed microtubule motor activity"/>
    <property type="evidence" value="ECO:0007669"/>
    <property type="project" value="InterPro"/>
</dbReference>
<keyword evidence="3" id="KW-0963">Cytoplasm</keyword>
<dbReference type="FunFam" id="3.40.50.300:FF:000320">
    <property type="entry name" value="Dynein, axonemal, heavy chain 5"/>
    <property type="match status" value="1"/>
</dbReference>
<dbReference type="Pfam" id="PF08393">
    <property type="entry name" value="DHC_N2"/>
    <property type="match status" value="1"/>
</dbReference>
<dbReference type="PANTHER" id="PTHR46532">
    <property type="entry name" value="MALE FERTILITY FACTOR KL5"/>
    <property type="match status" value="1"/>
</dbReference>
<dbReference type="Gene3D" id="1.10.8.710">
    <property type="match status" value="1"/>
</dbReference>
<dbReference type="FunFam" id="1.20.920.20:FF:000004">
    <property type="entry name" value="Dynein axonemal heavy chain 5"/>
    <property type="match status" value="1"/>
</dbReference>